<feature type="compositionally biased region" description="Basic and acidic residues" evidence="1">
    <location>
        <begin position="72"/>
        <end position="84"/>
    </location>
</feature>
<feature type="compositionally biased region" description="Basic and acidic residues" evidence="1">
    <location>
        <begin position="241"/>
        <end position="272"/>
    </location>
</feature>
<dbReference type="AlphaFoldDB" id="A0A9P5N1F6"/>
<feature type="compositionally biased region" description="Polar residues" evidence="1">
    <location>
        <begin position="34"/>
        <end position="54"/>
    </location>
</feature>
<dbReference type="EMBL" id="WHVB01000004">
    <property type="protein sequence ID" value="KAF8483848.1"/>
    <property type="molecule type" value="Genomic_DNA"/>
</dbReference>
<keyword evidence="3" id="KW-1185">Reference proteome</keyword>
<feature type="compositionally biased region" description="Basic and acidic residues" evidence="1">
    <location>
        <begin position="160"/>
        <end position="174"/>
    </location>
</feature>
<evidence type="ECO:0000256" key="1">
    <source>
        <dbReference type="SAM" id="MobiDB-lite"/>
    </source>
</evidence>
<name>A0A9P5N1F6_9AGAM</name>
<accession>A0A9P5N1F6</accession>
<feature type="compositionally biased region" description="Basic and acidic residues" evidence="1">
    <location>
        <begin position="134"/>
        <end position="143"/>
    </location>
</feature>
<dbReference type="Proteomes" id="UP000759537">
    <property type="component" value="Unassembled WGS sequence"/>
</dbReference>
<proteinExistence type="predicted"/>
<feature type="compositionally biased region" description="Polar residues" evidence="1">
    <location>
        <begin position="286"/>
        <end position="297"/>
    </location>
</feature>
<feature type="compositionally biased region" description="Basic and acidic residues" evidence="1">
    <location>
        <begin position="101"/>
        <end position="121"/>
    </location>
</feature>
<comment type="caution">
    <text evidence="2">The sequence shown here is derived from an EMBL/GenBank/DDBJ whole genome shotgun (WGS) entry which is preliminary data.</text>
</comment>
<reference evidence="2" key="2">
    <citation type="journal article" date="2020" name="Nat. Commun.">
        <title>Large-scale genome sequencing of mycorrhizal fungi provides insights into the early evolution of symbiotic traits.</title>
        <authorList>
            <person name="Miyauchi S."/>
            <person name="Kiss E."/>
            <person name="Kuo A."/>
            <person name="Drula E."/>
            <person name="Kohler A."/>
            <person name="Sanchez-Garcia M."/>
            <person name="Morin E."/>
            <person name="Andreopoulos B."/>
            <person name="Barry K.W."/>
            <person name="Bonito G."/>
            <person name="Buee M."/>
            <person name="Carver A."/>
            <person name="Chen C."/>
            <person name="Cichocki N."/>
            <person name="Clum A."/>
            <person name="Culley D."/>
            <person name="Crous P.W."/>
            <person name="Fauchery L."/>
            <person name="Girlanda M."/>
            <person name="Hayes R.D."/>
            <person name="Keri Z."/>
            <person name="LaButti K."/>
            <person name="Lipzen A."/>
            <person name="Lombard V."/>
            <person name="Magnuson J."/>
            <person name="Maillard F."/>
            <person name="Murat C."/>
            <person name="Nolan M."/>
            <person name="Ohm R.A."/>
            <person name="Pangilinan J."/>
            <person name="Pereira M.F."/>
            <person name="Perotto S."/>
            <person name="Peter M."/>
            <person name="Pfister S."/>
            <person name="Riley R."/>
            <person name="Sitrit Y."/>
            <person name="Stielow J.B."/>
            <person name="Szollosi G."/>
            <person name="Zifcakova L."/>
            <person name="Stursova M."/>
            <person name="Spatafora J.W."/>
            <person name="Tedersoo L."/>
            <person name="Vaario L.M."/>
            <person name="Yamada A."/>
            <person name="Yan M."/>
            <person name="Wang P."/>
            <person name="Xu J."/>
            <person name="Bruns T."/>
            <person name="Baldrian P."/>
            <person name="Vilgalys R."/>
            <person name="Dunand C."/>
            <person name="Henrissat B."/>
            <person name="Grigoriev I.V."/>
            <person name="Hibbett D."/>
            <person name="Nagy L.G."/>
            <person name="Martin F.M."/>
        </authorList>
    </citation>
    <scope>NUCLEOTIDE SEQUENCE</scope>
    <source>
        <strain evidence="2">Prilba</strain>
    </source>
</reference>
<feature type="compositionally biased region" description="Polar residues" evidence="1">
    <location>
        <begin position="1"/>
        <end position="23"/>
    </location>
</feature>
<evidence type="ECO:0000313" key="3">
    <source>
        <dbReference type="Proteomes" id="UP000759537"/>
    </source>
</evidence>
<evidence type="ECO:0000313" key="2">
    <source>
        <dbReference type="EMBL" id="KAF8483848.1"/>
    </source>
</evidence>
<protein>
    <submittedName>
        <fullName evidence="2">Uncharacterized protein</fullName>
    </submittedName>
</protein>
<gene>
    <name evidence="2" type="ORF">DFH94DRAFT_690307</name>
</gene>
<reference evidence="2" key="1">
    <citation type="submission" date="2019-10" db="EMBL/GenBank/DDBJ databases">
        <authorList>
            <consortium name="DOE Joint Genome Institute"/>
            <person name="Kuo A."/>
            <person name="Miyauchi S."/>
            <person name="Kiss E."/>
            <person name="Drula E."/>
            <person name="Kohler A."/>
            <person name="Sanchez-Garcia M."/>
            <person name="Andreopoulos B."/>
            <person name="Barry K.W."/>
            <person name="Bonito G."/>
            <person name="Buee M."/>
            <person name="Carver A."/>
            <person name="Chen C."/>
            <person name="Cichocki N."/>
            <person name="Clum A."/>
            <person name="Culley D."/>
            <person name="Crous P.W."/>
            <person name="Fauchery L."/>
            <person name="Girlanda M."/>
            <person name="Hayes R."/>
            <person name="Keri Z."/>
            <person name="LaButti K."/>
            <person name="Lipzen A."/>
            <person name="Lombard V."/>
            <person name="Magnuson J."/>
            <person name="Maillard F."/>
            <person name="Morin E."/>
            <person name="Murat C."/>
            <person name="Nolan M."/>
            <person name="Ohm R."/>
            <person name="Pangilinan J."/>
            <person name="Pereira M."/>
            <person name="Perotto S."/>
            <person name="Peter M."/>
            <person name="Riley R."/>
            <person name="Sitrit Y."/>
            <person name="Stielow B."/>
            <person name="Szollosi G."/>
            <person name="Zifcakova L."/>
            <person name="Stursova M."/>
            <person name="Spatafora J.W."/>
            <person name="Tedersoo L."/>
            <person name="Vaario L.-M."/>
            <person name="Yamada A."/>
            <person name="Yan M."/>
            <person name="Wang P."/>
            <person name="Xu J."/>
            <person name="Bruns T."/>
            <person name="Baldrian P."/>
            <person name="Vilgalys R."/>
            <person name="Henrissat B."/>
            <person name="Grigoriev I.V."/>
            <person name="Hibbett D."/>
            <person name="Nagy L.G."/>
            <person name="Martin F.M."/>
        </authorList>
    </citation>
    <scope>NUCLEOTIDE SEQUENCE</scope>
    <source>
        <strain evidence="2">Prilba</strain>
    </source>
</reference>
<sequence length="352" mass="37378">MTTTNTLPATQLQSQATASTPSTHLEIPGAYPRETSQPTPRQNTSETSRGQSYFPTKPASYVCTKRTSLPSTEKEGVKPGEHYDGVGPLPGSISETSVAKLPDERVQSAREADQSADKHAVEASSTSLPSQETKGVRPYEHHGGVGPLPGTSSEASVAKLPDERAGVTSEERSGEALGTGSREPASDTAAPSENRESAPFSAPNTANPETQVQSVDPQGPVSVQKVQDRDDQGAGVEEEAVDSKFREVAGKEKKSDLERSDERRGETDRAAEESTSPKQEEVTRAMPSSQPAGSPTQRKGKPGRSISDSDASHRKKASVMNMVKGEMKVLLGKASKNKGRVEEGEKLKQGSD</sequence>
<dbReference type="OrthoDB" id="3268823at2759"/>
<feature type="region of interest" description="Disordered" evidence="1">
    <location>
        <begin position="1"/>
        <end position="352"/>
    </location>
</feature>
<organism evidence="2 3">
    <name type="scientific">Russula ochroleuca</name>
    <dbReference type="NCBI Taxonomy" id="152965"/>
    <lineage>
        <taxon>Eukaryota</taxon>
        <taxon>Fungi</taxon>
        <taxon>Dikarya</taxon>
        <taxon>Basidiomycota</taxon>
        <taxon>Agaricomycotina</taxon>
        <taxon>Agaricomycetes</taxon>
        <taxon>Russulales</taxon>
        <taxon>Russulaceae</taxon>
        <taxon>Russula</taxon>
    </lineage>
</organism>
<feature type="compositionally biased region" description="Polar residues" evidence="1">
    <location>
        <begin position="123"/>
        <end position="133"/>
    </location>
</feature>
<feature type="compositionally biased region" description="Basic and acidic residues" evidence="1">
    <location>
        <begin position="339"/>
        <end position="352"/>
    </location>
</feature>
<feature type="compositionally biased region" description="Polar residues" evidence="1">
    <location>
        <begin position="202"/>
        <end position="216"/>
    </location>
</feature>